<accession>A0A9D1CZ64</accession>
<evidence type="ECO:0000256" key="6">
    <source>
        <dbReference type="SAM" id="Phobius"/>
    </source>
</evidence>
<organism evidence="7 8">
    <name type="scientific">Candidatus Limivivens merdigallinarum</name>
    <dbReference type="NCBI Taxonomy" id="2840859"/>
    <lineage>
        <taxon>Bacteria</taxon>
        <taxon>Bacillati</taxon>
        <taxon>Bacillota</taxon>
        <taxon>Clostridia</taxon>
        <taxon>Lachnospirales</taxon>
        <taxon>Lachnospiraceae</taxon>
        <taxon>Lachnospiraceae incertae sedis</taxon>
        <taxon>Candidatus Limivivens</taxon>
    </lineage>
</organism>
<feature type="transmembrane region" description="Helical" evidence="6">
    <location>
        <begin position="40"/>
        <end position="58"/>
    </location>
</feature>
<comment type="similarity">
    <text evidence="2">Belongs to the multi antimicrobial extrusion (MATE) (TC 2.A.66.1) family.</text>
</comment>
<comment type="caution">
    <text evidence="7">The sequence shown here is derived from an EMBL/GenBank/DDBJ whole genome shotgun (WGS) entry which is preliminary data.</text>
</comment>
<proteinExistence type="inferred from homology"/>
<keyword evidence="6" id="KW-1133">Transmembrane helix</keyword>
<dbReference type="EMBL" id="DVFT01000012">
    <property type="protein sequence ID" value="HIQ95091.1"/>
    <property type="molecule type" value="Genomic_DNA"/>
</dbReference>
<keyword evidence="6" id="KW-0812">Transmembrane</keyword>
<evidence type="ECO:0000256" key="2">
    <source>
        <dbReference type="ARBA" id="ARBA00010199"/>
    </source>
</evidence>
<keyword evidence="6" id="KW-0472">Membrane</keyword>
<dbReference type="GO" id="GO:0042910">
    <property type="term" value="F:xenobiotic transmembrane transporter activity"/>
    <property type="evidence" value="ECO:0007669"/>
    <property type="project" value="InterPro"/>
</dbReference>
<evidence type="ECO:0000256" key="1">
    <source>
        <dbReference type="ARBA" id="ARBA00003408"/>
    </source>
</evidence>
<evidence type="ECO:0000256" key="3">
    <source>
        <dbReference type="ARBA" id="ARBA00020268"/>
    </source>
</evidence>
<comment type="function">
    <text evidence="1">Multidrug efflux pump.</text>
</comment>
<protein>
    <recommendedName>
        <fullName evidence="3">Probable multidrug resistance protein NorM</fullName>
    </recommendedName>
    <alternativeName>
        <fullName evidence="5">Multidrug-efflux transporter</fullName>
    </alternativeName>
</protein>
<evidence type="ECO:0000256" key="5">
    <source>
        <dbReference type="ARBA" id="ARBA00031636"/>
    </source>
</evidence>
<name>A0A9D1CZ64_9FIRM</name>
<dbReference type="GO" id="GO:0015297">
    <property type="term" value="F:antiporter activity"/>
    <property type="evidence" value="ECO:0007669"/>
    <property type="project" value="InterPro"/>
</dbReference>
<dbReference type="PANTHER" id="PTHR43298">
    <property type="entry name" value="MULTIDRUG RESISTANCE PROTEIN NORM-RELATED"/>
    <property type="match status" value="1"/>
</dbReference>
<dbReference type="Pfam" id="PF01554">
    <property type="entry name" value="MatE"/>
    <property type="match status" value="1"/>
</dbReference>
<gene>
    <name evidence="7" type="ORF">IAB26_00870</name>
</gene>
<sequence>MATALPHTIGLIYFGIYLYTHQKNTLDKQRKARKMDTGRLFGEIVKGGIPGFCMVALAMVSNCFLNSMISALGSAAVAGLGIVRKIDQLAYAVNQGVTQGMLPLVAYCYSSGRRKRMWTAVGISTAVSEGFSLLCTAISFIFSTQLIWIFIRDSETIRYGAEFLQILCLAVPIYTLTFVIIAVFQAAGRGVEPFLLSVLHKGSLDIILLFVLRQMVGTEHILWATIVSEWSQNQLR</sequence>
<evidence type="ECO:0000313" key="7">
    <source>
        <dbReference type="EMBL" id="HIQ95091.1"/>
    </source>
</evidence>
<feature type="transmembrane region" description="Helical" evidence="6">
    <location>
        <begin position="163"/>
        <end position="188"/>
    </location>
</feature>
<dbReference type="AlphaFoldDB" id="A0A9D1CZ64"/>
<keyword evidence="4" id="KW-0813">Transport</keyword>
<dbReference type="GO" id="GO:0005886">
    <property type="term" value="C:plasma membrane"/>
    <property type="evidence" value="ECO:0007669"/>
    <property type="project" value="TreeGrafter"/>
</dbReference>
<evidence type="ECO:0000256" key="4">
    <source>
        <dbReference type="ARBA" id="ARBA00022448"/>
    </source>
</evidence>
<reference evidence="7" key="2">
    <citation type="journal article" date="2021" name="PeerJ">
        <title>Extensive microbial diversity within the chicken gut microbiome revealed by metagenomics and culture.</title>
        <authorList>
            <person name="Gilroy R."/>
            <person name="Ravi A."/>
            <person name="Getino M."/>
            <person name="Pursley I."/>
            <person name="Horton D.L."/>
            <person name="Alikhan N.F."/>
            <person name="Baker D."/>
            <person name="Gharbi K."/>
            <person name="Hall N."/>
            <person name="Watson M."/>
            <person name="Adriaenssens E.M."/>
            <person name="Foster-Nyarko E."/>
            <person name="Jarju S."/>
            <person name="Secka A."/>
            <person name="Antonio M."/>
            <person name="Oren A."/>
            <person name="Chaudhuri R.R."/>
            <person name="La Ragione R."/>
            <person name="Hildebrand F."/>
            <person name="Pallen M.J."/>
        </authorList>
    </citation>
    <scope>NUCLEOTIDE SEQUENCE</scope>
    <source>
        <strain evidence="7">ChiSjej3B21-11622</strain>
    </source>
</reference>
<reference evidence="7" key="1">
    <citation type="submission" date="2020-10" db="EMBL/GenBank/DDBJ databases">
        <authorList>
            <person name="Gilroy R."/>
        </authorList>
    </citation>
    <scope>NUCLEOTIDE SEQUENCE</scope>
    <source>
        <strain evidence="7">ChiSjej3B21-11622</strain>
    </source>
</reference>
<dbReference type="InterPro" id="IPR002528">
    <property type="entry name" value="MATE_fam"/>
</dbReference>
<evidence type="ECO:0000313" key="8">
    <source>
        <dbReference type="Proteomes" id="UP000886886"/>
    </source>
</evidence>
<dbReference type="InterPro" id="IPR050222">
    <property type="entry name" value="MATE_MdtK"/>
</dbReference>
<feature type="transmembrane region" description="Helical" evidence="6">
    <location>
        <begin position="130"/>
        <end position="151"/>
    </location>
</feature>
<dbReference type="Proteomes" id="UP000886886">
    <property type="component" value="Unassembled WGS sequence"/>
</dbReference>
<dbReference type="PANTHER" id="PTHR43298:SF2">
    <property type="entry name" value="FMN_FAD EXPORTER YEEO-RELATED"/>
    <property type="match status" value="1"/>
</dbReference>
<feature type="transmembrane region" description="Helical" evidence="6">
    <location>
        <begin position="64"/>
        <end position="83"/>
    </location>
</feature>